<accession>A0A1Y1XCY0</accession>
<dbReference type="GO" id="GO:0052927">
    <property type="term" value="F:CC tRNA cytidylyltransferase activity"/>
    <property type="evidence" value="ECO:0007669"/>
    <property type="project" value="TreeGrafter"/>
</dbReference>
<organism evidence="6 7">
    <name type="scientific">Anaeromyces robustus</name>
    <dbReference type="NCBI Taxonomy" id="1754192"/>
    <lineage>
        <taxon>Eukaryota</taxon>
        <taxon>Fungi</taxon>
        <taxon>Fungi incertae sedis</taxon>
        <taxon>Chytridiomycota</taxon>
        <taxon>Chytridiomycota incertae sedis</taxon>
        <taxon>Neocallimastigomycetes</taxon>
        <taxon>Neocallimastigales</taxon>
        <taxon>Neocallimastigaceae</taxon>
        <taxon>Anaeromyces</taxon>
    </lineage>
</organism>
<dbReference type="GO" id="GO:0005739">
    <property type="term" value="C:mitochondrion"/>
    <property type="evidence" value="ECO:0007669"/>
    <property type="project" value="UniProtKB-ARBA"/>
</dbReference>
<dbReference type="InterPro" id="IPR002646">
    <property type="entry name" value="PolA_pol_head_dom"/>
</dbReference>
<dbReference type="SUPFAM" id="SSF81891">
    <property type="entry name" value="Poly A polymerase C-terminal region-like"/>
    <property type="match status" value="1"/>
</dbReference>
<protein>
    <recommendedName>
        <fullName evidence="5">Poly A polymerase head domain-containing protein</fullName>
    </recommendedName>
</protein>
<evidence type="ECO:0000259" key="5">
    <source>
        <dbReference type="Pfam" id="PF01743"/>
    </source>
</evidence>
<evidence type="ECO:0000256" key="4">
    <source>
        <dbReference type="RuleBase" id="RU003953"/>
    </source>
</evidence>
<reference evidence="6 7" key="1">
    <citation type="submission" date="2016-08" db="EMBL/GenBank/DDBJ databases">
        <title>A Parts List for Fungal Cellulosomes Revealed by Comparative Genomics.</title>
        <authorList>
            <consortium name="DOE Joint Genome Institute"/>
            <person name="Haitjema C.H."/>
            <person name="Gilmore S.P."/>
            <person name="Henske J.K."/>
            <person name="Solomon K.V."/>
            <person name="De Groot R."/>
            <person name="Kuo A."/>
            <person name="Mondo S.J."/>
            <person name="Salamov A.A."/>
            <person name="Labutti K."/>
            <person name="Zhao Z."/>
            <person name="Chiniquy J."/>
            <person name="Barry K."/>
            <person name="Brewer H.M."/>
            <person name="Purvine S.O."/>
            <person name="Wright A.T."/>
            <person name="Boxma B."/>
            <person name="Van Alen T."/>
            <person name="Hackstein J.H."/>
            <person name="Baker S.E."/>
            <person name="Grigoriev I.V."/>
            <person name="O'Malley M.A."/>
        </authorList>
    </citation>
    <scope>NUCLEOTIDE SEQUENCE [LARGE SCALE GENOMIC DNA]</scope>
    <source>
        <strain evidence="6 7">S4</strain>
    </source>
</reference>
<evidence type="ECO:0000256" key="1">
    <source>
        <dbReference type="ARBA" id="ARBA00007265"/>
    </source>
</evidence>
<sequence>MIENTVKNAKEIQPFSFILTEREKNLVELFRNICDYIHQSQPNLPPITVRFVGGWVRDKLLNIECSDLDVALDTMLGHEFALYVNKYLSEKNLSLEHVQKIESNPEKSRHLETAKGFIYGQWIDFINLRTETYSENSRVPNMEFGSPEEDAFRRDITINALFYNIHTNTIEDFTGKGIEDLKNKFIRTPLCPKLTFTDDPLRILRTVRFASRLNFKLAEDIGDASRIPEIKQALQTKVSRSRIGNEVDKMLTGANPVLAIQFLNNFNLLDIIIDKPETLDTNLDLFDYSEAITSLECTEWILSKTKSYQLVPKFSLPFTEKYLRILKFAALLLPFRRYHYIEKRKTYNYCRYIMRTGFQLPNRDSDAVVIIHKYIDDIIQIANHSIDDKIAIGNVITNIGILPVYEDWSIALLLAISTELVTTPEYTDEMKEKILHKYTRLAKNIDEFELDQCWNWKSVVDGKHALNILHMKPGPKVREIMTSIKHWQFLNPHGTQEECETWLKETYGES</sequence>
<keyword evidence="7" id="KW-1185">Reference proteome</keyword>
<keyword evidence="3 4" id="KW-0694">RNA-binding</keyword>
<evidence type="ECO:0000256" key="2">
    <source>
        <dbReference type="ARBA" id="ARBA00022679"/>
    </source>
</evidence>
<dbReference type="FunFam" id="3.30.460.10:FF:000019">
    <property type="entry name" value="tRNA nucleotidyltransferase cca2"/>
    <property type="match status" value="1"/>
</dbReference>
<dbReference type="PANTHER" id="PTHR13734">
    <property type="entry name" value="TRNA-NUCLEOTIDYLTRANSFERASE"/>
    <property type="match status" value="1"/>
</dbReference>
<evidence type="ECO:0000313" key="6">
    <source>
        <dbReference type="EMBL" id="ORX83651.1"/>
    </source>
</evidence>
<dbReference type="STRING" id="1754192.A0A1Y1XCY0"/>
<keyword evidence="2 4" id="KW-0808">Transferase</keyword>
<feature type="domain" description="Poly A polymerase head" evidence="5">
    <location>
        <begin position="50"/>
        <end position="187"/>
    </location>
</feature>
<dbReference type="Proteomes" id="UP000193944">
    <property type="component" value="Unassembled WGS sequence"/>
</dbReference>
<comment type="similarity">
    <text evidence="1 4">Belongs to the tRNA nucleotidyltransferase/poly(A) polymerase family.</text>
</comment>
<evidence type="ECO:0000313" key="7">
    <source>
        <dbReference type="Proteomes" id="UP000193944"/>
    </source>
</evidence>
<dbReference type="GO" id="GO:0052929">
    <property type="term" value="F:ATP:3'-cytidine-cytidine-tRNA adenylyltransferase activity"/>
    <property type="evidence" value="ECO:0007669"/>
    <property type="project" value="TreeGrafter"/>
</dbReference>
<proteinExistence type="inferred from homology"/>
<dbReference type="GO" id="GO:0003723">
    <property type="term" value="F:RNA binding"/>
    <property type="evidence" value="ECO:0007669"/>
    <property type="project" value="UniProtKB-KW"/>
</dbReference>
<dbReference type="PANTHER" id="PTHR13734:SF5">
    <property type="entry name" value="CCA TRNA NUCLEOTIDYLTRANSFERASE, MITOCHONDRIAL"/>
    <property type="match status" value="1"/>
</dbReference>
<name>A0A1Y1XCY0_9FUNG</name>
<dbReference type="CDD" id="cd05398">
    <property type="entry name" value="NT_ClassII-CCAase"/>
    <property type="match status" value="1"/>
</dbReference>
<dbReference type="AlphaFoldDB" id="A0A1Y1XCY0"/>
<dbReference type="EMBL" id="MCFG01000068">
    <property type="protein sequence ID" value="ORX83651.1"/>
    <property type="molecule type" value="Genomic_DNA"/>
</dbReference>
<gene>
    <name evidence="6" type="ORF">BCR32DRAFT_231024</name>
</gene>
<dbReference type="InterPro" id="IPR043519">
    <property type="entry name" value="NT_sf"/>
</dbReference>
<reference evidence="6 7" key="2">
    <citation type="submission" date="2016-08" db="EMBL/GenBank/DDBJ databases">
        <title>Pervasive Adenine N6-methylation of Active Genes in Fungi.</title>
        <authorList>
            <consortium name="DOE Joint Genome Institute"/>
            <person name="Mondo S.J."/>
            <person name="Dannebaum R.O."/>
            <person name="Kuo R.C."/>
            <person name="Labutti K."/>
            <person name="Haridas S."/>
            <person name="Kuo A."/>
            <person name="Salamov A."/>
            <person name="Ahrendt S.R."/>
            <person name="Lipzen A."/>
            <person name="Sullivan W."/>
            <person name="Andreopoulos W.B."/>
            <person name="Clum A."/>
            <person name="Lindquist E."/>
            <person name="Daum C."/>
            <person name="Ramamoorthy G.K."/>
            <person name="Gryganskyi A."/>
            <person name="Culley D."/>
            <person name="Magnuson J.K."/>
            <person name="James T.Y."/>
            <person name="O'Malley M.A."/>
            <person name="Stajich J.E."/>
            <person name="Spatafora J.W."/>
            <person name="Visel A."/>
            <person name="Grigoriev I.V."/>
        </authorList>
    </citation>
    <scope>NUCLEOTIDE SEQUENCE [LARGE SCALE GENOMIC DNA]</scope>
    <source>
        <strain evidence="6 7">S4</strain>
    </source>
</reference>
<dbReference type="Gene3D" id="3.30.460.10">
    <property type="entry name" value="Beta Polymerase, domain 2"/>
    <property type="match status" value="1"/>
</dbReference>
<evidence type="ECO:0000256" key="3">
    <source>
        <dbReference type="ARBA" id="ARBA00022884"/>
    </source>
</evidence>
<dbReference type="OrthoDB" id="445712at2759"/>
<dbReference type="Pfam" id="PF01743">
    <property type="entry name" value="PolyA_pol"/>
    <property type="match status" value="1"/>
</dbReference>
<dbReference type="Gene3D" id="1.10.3090.10">
    <property type="entry name" value="cca-adding enzyme, domain 2"/>
    <property type="match status" value="1"/>
</dbReference>
<comment type="caution">
    <text evidence="6">The sequence shown here is derived from an EMBL/GenBank/DDBJ whole genome shotgun (WGS) entry which is preliminary data.</text>
</comment>
<dbReference type="SUPFAM" id="SSF81301">
    <property type="entry name" value="Nucleotidyltransferase"/>
    <property type="match status" value="1"/>
</dbReference>
<dbReference type="GO" id="GO:0001680">
    <property type="term" value="P:tRNA 3'-terminal CCA addition"/>
    <property type="evidence" value="ECO:0007669"/>
    <property type="project" value="UniProtKB-ARBA"/>
</dbReference>